<dbReference type="Gene3D" id="2.160.20.10">
    <property type="entry name" value="Single-stranded right-handed beta-helix, Pectin lyase-like"/>
    <property type="match status" value="1"/>
</dbReference>
<dbReference type="KEGG" id="pary:A4V02_00065"/>
<keyword evidence="3" id="KW-1185">Reference proteome</keyword>
<gene>
    <name evidence="2" type="ORF">A4V02_00065</name>
</gene>
<organism evidence="2 3">
    <name type="scientific">Muribaculum intestinale</name>
    <dbReference type="NCBI Taxonomy" id="1796646"/>
    <lineage>
        <taxon>Bacteria</taxon>
        <taxon>Pseudomonadati</taxon>
        <taxon>Bacteroidota</taxon>
        <taxon>Bacteroidia</taxon>
        <taxon>Bacteroidales</taxon>
        <taxon>Muribaculaceae</taxon>
        <taxon>Muribaculum</taxon>
    </lineage>
</organism>
<dbReference type="AlphaFoldDB" id="A0A1B1S683"/>
<evidence type="ECO:0000256" key="1">
    <source>
        <dbReference type="SAM" id="SignalP"/>
    </source>
</evidence>
<accession>A0A1Z2XFL3</accession>
<proteinExistence type="predicted"/>
<feature type="signal peptide" evidence="1">
    <location>
        <begin position="1"/>
        <end position="24"/>
    </location>
</feature>
<accession>A0A1B1S683</accession>
<dbReference type="GeneID" id="65535230"/>
<dbReference type="PANTHER" id="PTHR11319">
    <property type="entry name" value="G PROTEIN-COUPLED RECEPTOR-RELATED"/>
    <property type="match status" value="1"/>
</dbReference>
<evidence type="ECO:0000313" key="3">
    <source>
        <dbReference type="Proteomes" id="UP000186351"/>
    </source>
</evidence>
<evidence type="ECO:0000313" key="2">
    <source>
        <dbReference type="EMBL" id="ANU62299.1"/>
    </source>
</evidence>
<evidence type="ECO:0008006" key="4">
    <source>
        <dbReference type="Google" id="ProtNLM"/>
    </source>
</evidence>
<name>A0A1B1S683_9BACT</name>
<dbReference type="RefSeq" id="WP_068959701.1">
    <property type="nucleotide sequence ID" value="NZ_CAJTCT010000019.1"/>
</dbReference>
<dbReference type="SUPFAM" id="SSF51126">
    <property type="entry name" value="Pectin lyase-like"/>
    <property type="match status" value="1"/>
</dbReference>
<sequence length="686" mass="73332">MKKNFTRASVLATMAALAMGNLQAKDLYLSPNGDDGNSGLTADAPRKTLTNLASIIETGDIVNISGILSMAAEYDLALTGNRLSKGNCGHFYKEGNQNGFQLKIDDARWANITFRGMDPETDGFDGDKAWRFFELGRETNFSKWVNPENTVENSWVRFENLRFQNGVAPTEGGTFYIHDHIVADFDNCVFADNGFDSTTLTPATEGSMECYNPEDGKTVERGGAIHFQFGQLTIRNSVFMNNSARRGGAICQTGGNLVLEDCLFDNNGANCFDKPCKRVEGGALVLWTLHTSTKVDINRCSFVGNSAWSKGGAIYAFSNVDGNDRIVDANITNCYFGFNDAIWEHGGAVAVNNVDGNPDGTKHLLMKFGNCLFAGNTAGFYGPQLYWNGGNEGSLLNLTNCSMIAGGSNGNRGETNGGHGANICFDGNAAHPANAISVEIFNTIMEGNQCGNGDYSDVSFLNENAKSIADMKIEHSVIAAIPNDENGSVKSETSHINYGNDAPCFDEGAAELSAAFTYNGMVWGVSPINPESEAGSLGDKQYYVKADKESEKIVTNNGSNWTIRGFDISATDMNGKTRGDKAIVGANEIDVDHLYDIVDGGGEITDYYTPPTTGIDEITAVNGKLQMNIADGIVTATDTTVFSAYTLKGVKVAQAKGALDLNGLSAGAYVIVARDGAGFAVAKVAR</sequence>
<dbReference type="PANTHER" id="PTHR11319:SF35">
    <property type="entry name" value="OUTER MEMBRANE PROTEIN PMPC-RELATED"/>
    <property type="match status" value="1"/>
</dbReference>
<dbReference type="InterPro" id="IPR011050">
    <property type="entry name" value="Pectin_lyase_fold/virulence"/>
</dbReference>
<reference evidence="3" key="1">
    <citation type="submission" date="2016-04" db="EMBL/GenBank/DDBJ databases">
        <title>Complete Genome Sequences of Twelve Strains of a Stable Defined Moderately Diverse Mouse Microbiota 2 (sDMDMm2).</title>
        <authorList>
            <person name="Uchimura Y."/>
            <person name="Wyss M."/>
            <person name="Brugiroux S."/>
            <person name="Limenitakis J.P."/>
            <person name="Stecher B."/>
            <person name="McCoy K.D."/>
            <person name="Macpherson A.J."/>
        </authorList>
    </citation>
    <scope>NUCLEOTIDE SEQUENCE [LARGE SCALE GENOMIC DNA]</scope>
    <source>
        <strain evidence="3">YL27</strain>
    </source>
</reference>
<feature type="chain" id="PRO_5008529190" description="T9SS type A sorting domain-containing protein" evidence="1">
    <location>
        <begin position="25"/>
        <end position="686"/>
    </location>
</feature>
<protein>
    <recommendedName>
        <fullName evidence="4">T9SS type A sorting domain-containing protein</fullName>
    </recommendedName>
</protein>
<dbReference type="Proteomes" id="UP000186351">
    <property type="component" value="Chromosome"/>
</dbReference>
<dbReference type="OrthoDB" id="1089822at2"/>
<dbReference type="InterPro" id="IPR012334">
    <property type="entry name" value="Pectin_lyas_fold"/>
</dbReference>
<dbReference type="EMBL" id="CP015402">
    <property type="protein sequence ID" value="ANU62299.1"/>
    <property type="molecule type" value="Genomic_DNA"/>
</dbReference>
<keyword evidence="1" id="KW-0732">Signal</keyword>